<comment type="caution">
    <text evidence="1">The sequence shown here is derived from an EMBL/GenBank/DDBJ whole genome shotgun (WGS) entry which is preliminary data.</text>
</comment>
<protein>
    <submittedName>
        <fullName evidence="1">DUF4112 domain-containing protein</fullName>
    </submittedName>
</protein>
<proteinExistence type="predicted"/>
<sequence>MPPPVTPDTTGRDLTRELDQLEAIANRMDTMFRLPIVGVRVGLDSILGLIPGIGDTVALAPAGYIAYRAQQMGVPNHVLARMGVNIGVDWLVGLVPLVGDLFDVAFKANRKNVALLRRHFNA</sequence>
<dbReference type="EMBL" id="JBHRTB010000010">
    <property type="protein sequence ID" value="MFC3144036.1"/>
    <property type="molecule type" value="Genomic_DNA"/>
</dbReference>
<name>A0ABV7GUJ7_9RHOB</name>
<evidence type="ECO:0000313" key="2">
    <source>
        <dbReference type="Proteomes" id="UP001595632"/>
    </source>
</evidence>
<organism evidence="1 2">
    <name type="scientific">Psychromarinibacter halotolerans</name>
    <dbReference type="NCBI Taxonomy" id="1775175"/>
    <lineage>
        <taxon>Bacteria</taxon>
        <taxon>Pseudomonadati</taxon>
        <taxon>Pseudomonadota</taxon>
        <taxon>Alphaproteobacteria</taxon>
        <taxon>Rhodobacterales</taxon>
        <taxon>Paracoccaceae</taxon>
        <taxon>Psychromarinibacter</taxon>
    </lineage>
</organism>
<dbReference type="PANTHER" id="PTHR35519:SF2">
    <property type="entry name" value="PH DOMAIN PROTEIN"/>
    <property type="match status" value="1"/>
</dbReference>
<reference evidence="2" key="1">
    <citation type="journal article" date="2019" name="Int. J. Syst. Evol. Microbiol.">
        <title>The Global Catalogue of Microorganisms (GCM) 10K type strain sequencing project: providing services to taxonomists for standard genome sequencing and annotation.</title>
        <authorList>
            <consortium name="The Broad Institute Genomics Platform"/>
            <consortium name="The Broad Institute Genome Sequencing Center for Infectious Disease"/>
            <person name="Wu L."/>
            <person name="Ma J."/>
        </authorList>
    </citation>
    <scope>NUCLEOTIDE SEQUENCE [LARGE SCALE GENOMIC DNA]</scope>
    <source>
        <strain evidence="2">KCTC 52366</strain>
    </source>
</reference>
<evidence type="ECO:0000313" key="1">
    <source>
        <dbReference type="EMBL" id="MFC3144036.1"/>
    </source>
</evidence>
<dbReference type="RefSeq" id="WP_275631299.1">
    <property type="nucleotide sequence ID" value="NZ_JARGYD010000001.1"/>
</dbReference>
<dbReference type="Proteomes" id="UP001595632">
    <property type="component" value="Unassembled WGS sequence"/>
</dbReference>
<accession>A0ABV7GUJ7</accession>
<keyword evidence="2" id="KW-1185">Reference proteome</keyword>
<dbReference type="PANTHER" id="PTHR35519">
    <property type="entry name" value="MEMBRANE PROTEINS"/>
    <property type="match status" value="1"/>
</dbReference>
<dbReference type="Pfam" id="PF13430">
    <property type="entry name" value="DUF4112"/>
    <property type="match status" value="1"/>
</dbReference>
<dbReference type="InterPro" id="IPR025187">
    <property type="entry name" value="DUF4112"/>
</dbReference>
<gene>
    <name evidence="1" type="ORF">ACFOGP_15055</name>
</gene>